<comment type="similarity">
    <text evidence="2">Belongs to the major facilitator superfamily. TCR/Tet family.</text>
</comment>
<keyword evidence="11" id="KW-1185">Reference proteome</keyword>
<dbReference type="CDD" id="cd17502">
    <property type="entry name" value="MFS_Azr1_MDR_like"/>
    <property type="match status" value="1"/>
</dbReference>
<dbReference type="PRINTS" id="PR01036">
    <property type="entry name" value="TCRTETB"/>
</dbReference>
<feature type="transmembrane region" description="Helical" evidence="8">
    <location>
        <begin position="241"/>
        <end position="259"/>
    </location>
</feature>
<feature type="transmembrane region" description="Helical" evidence="8">
    <location>
        <begin position="23"/>
        <end position="47"/>
    </location>
</feature>
<dbReference type="SUPFAM" id="SSF103473">
    <property type="entry name" value="MFS general substrate transporter"/>
    <property type="match status" value="1"/>
</dbReference>
<feature type="transmembrane region" description="Helical" evidence="8">
    <location>
        <begin position="215"/>
        <end position="235"/>
    </location>
</feature>
<dbReference type="InterPro" id="IPR011701">
    <property type="entry name" value="MFS"/>
</dbReference>
<evidence type="ECO:0000256" key="8">
    <source>
        <dbReference type="SAM" id="Phobius"/>
    </source>
</evidence>
<feature type="transmembrane region" description="Helical" evidence="8">
    <location>
        <begin position="176"/>
        <end position="195"/>
    </location>
</feature>
<evidence type="ECO:0000259" key="9">
    <source>
        <dbReference type="PROSITE" id="PS50850"/>
    </source>
</evidence>
<comment type="subcellular location">
    <subcellularLocation>
        <location evidence="1">Cell inner membrane</location>
        <topology evidence="1">Multi-pass membrane protein</topology>
    </subcellularLocation>
</comment>
<dbReference type="PANTHER" id="PTHR23501:SF191">
    <property type="entry name" value="VACUOLAR BASIC AMINO ACID TRANSPORTER 4"/>
    <property type="match status" value="1"/>
</dbReference>
<name>A0A7W3IT33_9ACTN</name>
<keyword evidence="7 8" id="KW-0472">Membrane</keyword>
<proteinExistence type="inferred from homology"/>
<evidence type="ECO:0000256" key="7">
    <source>
        <dbReference type="ARBA" id="ARBA00023136"/>
    </source>
</evidence>
<reference evidence="10 11" key="1">
    <citation type="submission" date="2020-07" db="EMBL/GenBank/DDBJ databases">
        <title>Sequencing the genomes of 1000 actinobacteria strains.</title>
        <authorList>
            <person name="Klenk H.-P."/>
        </authorList>
    </citation>
    <scope>NUCLEOTIDE SEQUENCE [LARGE SCALE GENOMIC DNA]</scope>
    <source>
        <strain evidence="10 11">DSM 100723</strain>
    </source>
</reference>
<feature type="transmembrane region" description="Helical" evidence="8">
    <location>
        <begin position="368"/>
        <end position="393"/>
    </location>
</feature>
<dbReference type="InterPro" id="IPR020846">
    <property type="entry name" value="MFS_dom"/>
</dbReference>
<evidence type="ECO:0000256" key="2">
    <source>
        <dbReference type="ARBA" id="ARBA00007520"/>
    </source>
</evidence>
<dbReference type="Proteomes" id="UP000523079">
    <property type="component" value="Unassembled WGS sequence"/>
</dbReference>
<dbReference type="InterPro" id="IPR036259">
    <property type="entry name" value="MFS_trans_sf"/>
</dbReference>
<evidence type="ECO:0000256" key="5">
    <source>
        <dbReference type="ARBA" id="ARBA00022692"/>
    </source>
</evidence>
<feature type="domain" description="Major facilitator superfamily (MFS) profile" evidence="9">
    <location>
        <begin position="25"/>
        <end position="485"/>
    </location>
</feature>
<feature type="transmembrane region" description="Helical" evidence="8">
    <location>
        <begin position="59"/>
        <end position="78"/>
    </location>
</feature>
<dbReference type="RefSeq" id="WP_328823777.1">
    <property type="nucleotide sequence ID" value="NZ_JACGWT010000003.1"/>
</dbReference>
<dbReference type="EMBL" id="JACGWT010000003">
    <property type="protein sequence ID" value="MBA8794703.1"/>
    <property type="molecule type" value="Genomic_DNA"/>
</dbReference>
<accession>A0A7W3IT33</accession>
<dbReference type="Gene3D" id="1.20.1720.10">
    <property type="entry name" value="Multidrug resistance protein D"/>
    <property type="match status" value="1"/>
</dbReference>
<keyword evidence="3" id="KW-0813">Transport</keyword>
<keyword evidence="4" id="KW-1003">Cell membrane</keyword>
<evidence type="ECO:0000256" key="6">
    <source>
        <dbReference type="ARBA" id="ARBA00022989"/>
    </source>
</evidence>
<keyword evidence="5 8" id="KW-0812">Transmembrane</keyword>
<feature type="transmembrane region" description="Helical" evidence="8">
    <location>
        <begin position="307"/>
        <end position="328"/>
    </location>
</feature>
<dbReference type="Gene3D" id="1.20.1250.20">
    <property type="entry name" value="MFS general substrate transporter like domains"/>
    <property type="match status" value="1"/>
</dbReference>
<evidence type="ECO:0000313" key="10">
    <source>
        <dbReference type="EMBL" id="MBA8794703.1"/>
    </source>
</evidence>
<evidence type="ECO:0000256" key="3">
    <source>
        <dbReference type="ARBA" id="ARBA00022448"/>
    </source>
</evidence>
<sequence length="490" mass="50990">MAQQQVTPAKVSRRDVGLRSERGPVLLSVMMSVALVAIDATILSTAVPSIVRQLGGFAQFPWLFSVYLLAQAVSVPIYGKLSDQFGRKPIMLIGVGLFVLGSVLCGVAWNMGALIAFRAVQGLGAGAVQPISMTIIGDLYSVAERATVQGYVASVWGVASVIGPTLGGVFSDFLSWRWIFFVNVPVGAVAAWLLARRFREEVTPSKHRIDFAGSALLTVGASLLILGLLEGGVVWSWTSPVSIAVFAVGVVLLVGFGLNERRAAEPILPGWVFRRRILNGTNLTSLTVGMLLIGLTSYIPLFVQNVLGANALIAGFAVAALSLGWPIAASQAGRLYLRIGFRNTALIGSVLVVVGTALLLLLDRTSSVFQVGATCFVIGLGMGLVASPTLVAAQSTVDWRSRGVVTGTNMFARSMGSAVGIAVFGAIANATIARAGGSGTVVAHSGSATGVPVAALESAVHDVYVGSAVIAVLMVVAVLLVPRHVGDEQR</sequence>
<dbReference type="PROSITE" id="PS50850">
    <property type="entry name" value="MFS"/>
    <property type="match status" value="1"/>
</dbReference>
<feature type="transmembrane region" description="Helical" evidence="8">
    <location>
        <begin position="280"/>
        <end position="301"/>
    </location>
</feature>
<evidence type="ECO:0000256" key="1">
    <source>
        <dbReference type="ARBA" id="ARBA00004429"/>
    </source>
</evidence>
<feature type="transmembrane region" description="Helical" evidence="8">
    <location>
        <begin position="463"/>
        <end position="481"/>
    </location>
</feature>
<feature type="transmembrane region" description="Helical" evidence="8">
    <location>
        <begin position="340"/>
        <end position="362"/>
    </location>
</feature>
<dbReference type="FunFam" id="1.20.1720.10:FF:000004">
    <property type="entry name" value="EmrB/QacA family drug resistance transporter"/>
    <property type="match status" value="1"/>
</dbReference>
<dbReference type="Pfam" id="PF07690">
    <property type="entry name" value="MFS_1"/>
    <property type="match status" value="1"/>
</dbReference>
<dbReference type="PANTHER" id="PTHR23501">
    <property type="entry name" value="MAJOR FACILITATOR SUPERFAMILY"/>
    <property type="match status" value="1"/>
</dbReference>
<feature type="transmembrane region" description="Helical" evidence="8">
    <location>
        <begin position="414"/>
        <end position="432"/>
    </location>
</feature>
<dbReference type="AlphaFoldDB" id="A0A7W3IT33"/>
<feature type="transmembrane region" description="Helical" evidence="8">
    <location>
        <begin position="90"/>
        <end position="109"/>
    </location>
</feature>
<keyword evidence="6 8" id="KW-1133">Transmembrane helix</keyword>
<comment type="caution">
    <text evidence="10">The sequence shown here is derived from an EMBL/GenBank/DDBJ whole genome shotgun (WGS) entry which is preliminary data.</text>
</comment>
<dbReference type="GO" id="GO:0005886">
    <property type="term" value="C:plasma membrane"/>
    <property type="evidence" value="ECO:0007669"/>
    <property type="project" value="UniProtKB-SubCell"/>
</dbReference>
<evidence type="ECO:0000313" key="11">
    <source>
        <dbReference type="Proteomes" id="UP000523079"/>
    </source>
</evidence>
<dbReference type="GO" id="GO:0022857">
    <property type="term" value="F:transmembrane transporter activity"/>
    <property type="evidence" value="ECO:0007669"/>
    <property type="project" value="InterPro"/>
</dbReference>
<evidence type="ECO:0000256" key="4">
    <source>
        <dbReference type="ARBA" id="ARBA00022475"/>
    </source>
</evidence>
<protein>
    <submittedName>
        <fullName evidence="10">EmrB/QacA subfamily drug resistance transporter</fullName>
    </submittedName>
</protein>
<organism evidence="10 11">
    <name type="scientific">Microlunatus kandeliicorticis</name>
    <dbReference type="NCBI Taxonomy" id="1759536"/>
    <lineage>
        <taxon>Bacteria</taxon>
        <taxon>Bacillati</taxon>
        <taxon>Actinomycetota</taxon>
        <taxon>Actinomycetes</taxon>
        <taxon>Propionibacteriales</taxon>
        <taxon>Propionibacteriaceae</taxon>
        <taxon>Microlunatus</taxon>
    </lineage>
</organism>
<gene>
    <name evidence="10" type="ORF">FHX74_002322</name>
</gene>